<accession>A0AAE1ADA2</accession>
<evidence type="ECO:0000313" key="3">
    <source>
        <dbReference type="Proteomes" id="UP001283361"/>
    </source>
</evidence>
<organism evidence="2 3">
    <name type="scientific">Elysia crispata</name>
    <name type="common">lettuce slug</name>
    <dbReference type="NCBI Taxonomy" id="231223"/>
    <lineage>
        <taxon>Eukaryota</taxon>
        <taxon>Metazoa</taxon>
        <taxon>Spiralia</taxon>
        <taxon>Lophotrochozoa</taxon>
        <taxon>Mollusca</taxon>
        <taxon>Gastropoda</taxon>
        <taxon>Heterobranchia</taxon>
        <taxon>Euthyneura</taxon>
        <taxon>Panpulmonata</taxon>
        <taxon>Sacoglossa</taxon>
        <taxon>Placobranchoidea</taxon>
        <taxon>Plakobranchidae</taxon>
        <taxon>Elysia</taxon>
    </lineage>
</organism>
<feature type="region of interest" description="Disordered" evidence="1">
    <location>
        <begin position="52"/>
        <end position="77"/>
    </location>
</feature>
<keyword evidence="3" id="KW-1185">Reference proteome</keyword>
<reference evidence="2" key="1">
    <citation type="journal article" date="2023" name="G3 (Bethesda)">
        <title>A reference genome for the long-term kleptoplast-retaining sea slug Elysia crispata morphotype clarki.</title>
        <authorList>
            <person name="Eastman K.E."/>
            <person name="Pendleton A.L."/>
            <person name="Shaikh M.A."/>
            <person name="Suttiyut T."/>
            <person name="Ogas R."/>
            <person name="Tomko P."/>
            <person name="Gavelis G."/>
            <person name="Widhalm J.R."/>
            <person name="Wisecaver J.H."/>
        </authorList>
    </citation>
    <scope>NUCLEOTIDE SEQUENCE</scope>
    <source>
        <strain evidence="2">ECLA1</strain>
    </source>
</reference>
<dbReference type="Proteomes" id="UP001283361">
    <property type="component" value="Unassembled WGS sequence"/>
</dbReference>
<comment type="caution">
    <text evidence="2">The sequence shown here is derived from an EMBL/GenBank/DDBJ whole genome shotgun (WGS) entry which is preliminary data.</text>
</comment>
<sequence length="77" mass="8380">MRTKQTSVEPVQNKITTIEGGNPVYAVCMLLMTRPVESSTNKHEVLVQTFTGPSSARGGSPPYRQCRKSKALVDALS</sequence>
<gene>
    <name evidence="2" type="ORF">RRG08_055540</name>
</gene>
<dbReference type="EMBL" id="JAWDGP010002078">
    <property type="protein sequence ID" value="KAK3785709.1"/>
    <property type="molecule type" value="Genomic_DNA"/>
</dbReference>
<dbReference type="AlphaFoldDB" id="A0AAE1ADA2"/>
<evidence type="ECO:0000256" key="1">
    <source>
        <dbReference type="SAM" id="MobiDB-lite"/>
    </source>
</evidence>
<evidence type="ECO:0000313" key="2">
    <source>
        <dbReference type="EMBL" id="KAK3785709.1"/>
    </source>
</evidence>
<protein>
    <submittedName>
        <fullName evidence="2">Uncharacterized protein</fullName>
    </submittedName>
</protein>
<name>A0AAE1ADA2_9GAST</name>
<proteinExistence type="predicted"/>